<dbReference type="Proteomes" id="UP000324748">
    <property type="component" value="Unassembled WGS sequence"/>
</dbReference>
<feature type="compositionally biased region" description="Basic residues" evidence="1">
    <location>
        <begin position="59"/>
        <end position="70"/>
    </location>
</feature>
<feature type="region of interest" description="Disordered" evidence="1">
    <location>
        <begin position="1"/>
        <end position="31"/>
    </location>
</feature>
<name>A0A5B0MHR2_PUCGR</name>
<dbReference type="EMBL" id="VSWC01000153">
    <property type="protein sequence ID" value="KAA1075713.1"/>
    <property type="molecule type" value="Genomic_DNA"/>
</dbReference>
<sequence length="70" mass="7859">MAPSIFPLFEDPAPPDNLPVSTLQADPLEDPNQRIPISLTEDDANEVDSNVFTPSRNPLIRRQKTKRDNC</sequence>
<gene>
    <name evidence="2" type="ORF">PGT21_000457</name>
</gene>
<evidence type="ECO:0000256" key="1">
    <source>
        <dbReference type="SAM" id="MobiDB-lite"/>
    </source>
</evidence>
<evidence type="ECO:0000313" key="3">
    <source>
        <dbReference type="Proteomes" id="UP000324748"/>
    </source>
</evidence>
<accession>A0A5B0MHR2</accession>
<organism evidence="2 3">
    <name type="scientific">Puccinia graminis f. sp. tritici</name>
    <dbReference type="NCBI Taxonomy" id="56615"/>
    <lineage>
        <taxon>Eukaryota</taxon>
        <taxon>Fungi</taxon>
        <taxon>Dikarya</taxon>
        <taxon>Basidiomycota</taxon>
        <taxon>Pucciniomycotina</taxon>
        <taxon>Pucciniomycetes</taxon>
        <taxon>Pucciniales</taxon>
        <taxon>Pucciniaceae</taxon>
        <taxon>Puccinia</taxon>
    </lineage>
</organism>
<keyword evidence="3" id="KW-1185">Reference proteome</keyword>
<evidence type="ECO:0000313" key="2">
    <source>
        <dbReference type="EMBL" id="KAA1075713.1"/>
    </source>
</evidence>
<proteinExistence type="predicted"/>
<comment type="caution">
    <text evidence="2">The sequence shown here is derived from an EMBL/GenBank/DDBJ whole genome shotgun (WGS) entry which is preliminary data.</text>
</comment>
<reference evidence="2 3" key="1">
    <citation type="submission" date="2019-05" db="EMBL/GenBank/DDBJ databases">
        <title>Emergence of the Ug99 lineage of the wheat stem rust pathogen through somatic hybridization.</title>
        <authorList>
            <person name="Li F."/>
            <person name="Upadhyaya N.M."/>
            <person name="Sperschneider J."/>
            <person name="Matny O."/>
            <person name="Nguyen-Phuc H."/>
            <person name="Mago R."/>
            <person name="Raley C."/>
            <person name="Miller M.E."/>
            <person name="Silverstein K.A.T."/>
            <person name="Henningsen E."/>
            <person name="Hirsch C.D."/>
            <person name="Visser B."/>
            <person name="Pretorius Z.A."/>
            <person name="Steffenson B.J."/>
            <person name="Schwessinger B."/>
            <person name="Dodds P.N."/>
            <person name="Figueroa M."/>
        </authorList>
    </citation>
    <scope>NUCLEOTIDE SEQUENCE [LARGE SCALE GENOMIC DNA]</scope>
    <source>
        <strain evidence="2">21-0</strain>
    </source>
</reference>
<dbReference type="AlphaFoldDB" id="A0A5B0MHR2"/>
<feature type="region of interest" description="Disordered" evidence="1">
    <location>
        <begin position="48"/>
        <end position="70"/>
    </location>
</feature>
<protein>
    <submittedName>
        <fullName evidence="2">Uncharacterized protein</fullName>
    </submittedName>
</protein>